<reference evidence="1 2" key="1">
    <citation type="journal article" date="2018" name="Int. J. Syst. Evol. Microbiol.">
        <title>Methylomusa anaerophila gen. nov., sp. nov., an anaerobic methanol-utilizing bacterium isolated from a microbial fuel cell.</title>
        <authorList>
            <person name="Amano N."/>
            <person name="Yamamuro A."/>
            <person name="Miyahara M."/>
            <person name="Kouzuma A."/>
            <person name="Abe T."/>
            <person name="Watanabe K."/>
        </authorList>
    </citation>
    <scope>NUCLEOTIDE SEQUENCE [LARGE SCALE GENOMIC DNA]</scope>
    <source>
        <strain evidence="1 2">MMFC1</strain>
    </source>
</reference>
<gene>
    <name evidence="1" type="ORF">MAMMFC1_00836</name>
</gene>
<dbReference type="RefSeq" id="WP_158618641.1">
    <property type="nucleotide sequence ID" value="NZ_AP018449.1"/>
</dbReference>
<keyword evidence="2" id="KW-1185">Reference proteome</keyword>
<organism evidence="1 2">
    <name type="scientific">Methylomusa anaerophila</name>
    <dbReference type="NCBI Taxonomy" id="1930071"/>
    <lineage>
        <taxon>Bacteria</taxon>
        <taxon>Bacillati</taxon>
        <taxon>Bacillota</taxon>
        <taxon>Negativicutes</taxon>
        <taxon>Selenomonadales</taxon>
        <taxon>Sporomusaceae</taxon>
        <taxon>Methylomusa</taxon>
    </lineage>
</organism>
<dbReference type="AlphaFoldDB" id="A0A348AGJ0"/>
<proteinExistence type="predicted"/>
<evidence type="ECO:0000313" key="2">
    <source>
        <dbReference type="Proteomes" id="UP000276437"/>
    </source>
</evidence>
<name>A0A348AGJ0_9FIRM</name>
<dbReference type="KEGG" id="mana:MAMMFC1_00836"/>
<dbReference type="Proteomes" id="UP000276437">
    <property type="component" value="Chromosome"/>
</dbReference>
<sequence length="50" mass="5987">MYNKTINKDLILEKMQDDTNCDKLAKLILSRYSILGGFWCEILDWDEIYI</sequence>
<accession>A0A348AGJ0</accession>
<evidence type="ECO:0000313" key="1">
    <source>
        <dbReference type="EMBL" id="BBB90188.1"/>
    </source>
</evidence>
<protein>
    <submittedName>
        <fullName evidence="1">Uncharacterized protein</fullName>
    </submittedName>
</protein>
<dbReference type="EMBL" id="AP018449">
    <property type="protein sequence ID" value="BBB90188.1"/>
    <property type="molecule type" value="Genomic_DNA"/>
</dbReference>